<dbReference type="RefSeq" id="WP_048091281.1">
    <property type="nucleotide sequence ID" value="NZ_JMIY01000005.1"/>
</dbReference>
<keyword evidence="2" id="KW-0413">Isomerase</keyword>
<dbReference type="OrthoDB" id="372143at2157"/>
<evidence type="ECO:0000313" key="3">
    <source>
        <dbReference type="Proteomes" id="UP000027153"/>
    </source>
</evidence>
<accession>A0A062V442</accession>
<dbReference type="PANTHER" id="PTHR12110:SF21">
    <property type="entry name" value="XYLOSE ISOMERASE-LIKE TIM BARREL DOMAIN-CONTAINING PROTEIN"/>
    <property type="match status" value="1"/>
</dbReference>
<organism evidence="2 3">
    <name type="scientific">Candidatus Methanoperedens nitratireducens</name>
    <dbReference type="NCBI Taxonomy" id="1392998"/>
    <lineage>
        <taxon>Archaea</taxon>
        <taxon>Methanobacteriati</taxon>
        <taxon>Methanobacteriota</taxon>
        <taxon>Stenosarchaea group</taxon>
        <taxon>Methanomicrobia</taxon>
        <taxon>Methanosarcinales</taxon>
        <taxon>ANME-2 cluster</taxon>
        <taxon>Candidatus Methanoperedentaceae</taxon>
        <taxon>Candidatus Methanoperedens</taxon>
    </lineage>
</organism>
<proteinExistence type="predicted"/>
<dbReference type="InterPro" id="IPR036237">
    <property type="entry name" value="Xyl_isomerase-like_sf"/>
</dbReference>
<dbReference type="Pfam" id="PF01261">
    <property type="entry name" value="AP_endonuc_2"/>
    <property type="match status" value="1"/>
</dbReference>
<keyword evidence="3" id="KW-1185">Reference proteome</keyword>
<name>A0A062V442_9EURY</name>
<evidence type="ECO:0000313" key="2">
    <source>
        <dbReference type="EMBL" id="KCZ71368.1"/>
    </source>
</evidence>
<dbReference type="EMBL" id="JMIY01000005">
    <property type="protein sequence ID" value="KCZ71368.1"/>
    <property type="molecule type" value="Genomic_DNA"/>
</dbReference>
<sequence length="296" mass="33665">MEKCPKIGINSLKIREFGGIIDASEVEIIELGLDENFLEEEKEKELLSKATELISAFGVGFTIHAPHSDSEIERIRVDFSTNDRKNFAVMEKVLKIAAKIEVRYIVIHPGNLTDSRKCRNLSIINLIRLSALAEEYGATLLLENLFDRAGRNKIGVLPGEILYIIEAVGSEHLKINLDIGHAFITSNAYGVSLDDYFELGEYINQFHLHDNFGIMKPEESMFWDRHLPLGLGKINFREVFKNIRKTDARNLILELKNSGKEDTLKSLAQIREFTKGLQWLTPVIAYYPEQTVESAR</sequence>
<dbReference type="PANTHER" id="PTHR12110">
    <property type="entry name" value="HYDROXYPYRUVATE ISOMERASE"/>
    <property type="match status" value="1"/>
</dbReference>
<dbReference type="AlphaFoldDB" id="A0A062V442"/>
<reference evidence="2 3" key="1">
    <citation type="journal article" date="2013" name="Nature">
        <title>Anaerobic oxidation of methane coupled to nitrate reduction in a novel archaeal lineage.</title>
        <authorList>
            <person name="Haroon M.F."/>
            <person name="Hu S."/>
            <person name="Shi Y."/>
            <person name="Imelfort M."/>
            <person name="Keller J."/>
            <person name="Hugenholtz P."/>
            <person name="Yuan Z."/>
            <person name="Tyson G.W."/>
        </authorList>
    </citation>
    <scope>NUCLEOTIDE SEQUENCE [LARGE SCALE GENOMIC DNA]</scope>
    <source>
        <strain evidence="2 3">ANME-2d</strain>
    </source>
</reference>
<dbReference type="Proteomes" id="UP000027153">
    <property type="component" value="Unassembled WGS sequence"/>
</dbReference>
<comment type="caution">
    <text evidence="2">The sequence shown here is derived from an EMBL/GenBank/DDBJ whole genome shotgun (WGS) entry which is preliminary data.</text>
</comment>
<feature type="domain" description="Xylose isomerase-like TIM barrel" evidence="1">
    <location>
        <begin position="27"/>
        <end position="271"/>
    </location>
</feature>
<dbReference type="Gene3D" id="3.20.20.150">
    <property type="entry name" value="Divalent-metal-dependent TIM barrel enzymes"/>
    <property type="match status" value="1"/>
</dbReference>
<dbReference type="GO" id="GO:0016853">
    <property type="term" value="F:isomerase activity"/>
    <property type="evidence" value="ECO:0007669"/>
    <property type="project" value="UniProtKB-KW"/>
</dbReference>
<dbReference type="InterPro" id="IPR013022">
    <property type="entry name" value="Xyl_isomerase-like_TIM-brl"/>
</dbReference>
<dbReference type="SUPFAM" id="SSF51658">
    <property type="entry name" value="Xylose isomerase-like"/>
    <property type="match status" value="1"/>
</dbReference>
<gene>
    <name evidence="2" type="ORF">ANME2D_02095</name>
</gene>
<dbReference type="InterPro" id="IPR050312">
    <property type="entry name" value="IolE/XylAMocC-like"/>
</dbReference>
<evidence type="ECO:0000259" key="1">
    <source>
        <dbReference type="Pfam" id="PF01261"/>
    </source>
</evidence>
<protein>
    <submittedName>
        <fullName evidence="2">Sugar phosphate isomerase/epimerase</fullName>
    </submittedName>
</protein>